<dbReference type="EMBL" id="CP114040">
    <property type="protein sequence ID" value="WAS99313.1"/>
    <property type="molecule type" value="Genomic_DNA"/>
</dbReference>
<dbReference type="InterPro" id="IPR002197">
    <property type="entry name" value="HTH_Fis"/>
</dbReference>
<organism evidence="2 3">
    <name type="scientific">Nannocystis punicea</name>
    <dbReference type="NCBI Taxonomy" id="2995304"/>
    <lineage>
        <taxon>Bacteria</taxon>
        <taxon>Pseudomonadati</taxon>
        <taxon>Myxococcota</taxon>
        <taxon>Polyangia</taxon>
        <taxon>Nannocystales</taxon>
        <taxon>Nannocystaceae</taxon>
        <taxon>Nannocystis</taxon>
    </lineage>
</organism>
<gene>
    <name evidence="2" type="ORF">O0S08_24560</name>
</gene>
<keyword evidence="3" id="KW-1185">Reference proteome</keyword>
<protein>
    <recommendedName>
        <fullName evidence="1">DNA binding HTH domain-containing protein</fullName>
    </recommendedName>
</protein>
<dbReference type="Proteomes" id="UP001164459">
    <property type="component" value="Chromosome"/>
</dbReference>
<dbReference type="RefSeq" id="WP_269041674.1">
    <property type="nucleotide sequence ID" value="NZ_CP114040.1"/>
</dbReference>
<dbReference type="Pfam" id="PF02954">
    <property type="entry name" value="HTH_8"/>
    <property type="match status" value="1"/>
</dbReference>
<feature type="domain" description="DNA binding HTH" evidence="1">
    <location>
        <begin position="29"/>
        <end position="54"/>
    </location>
</feature>
<sequence>MTTKLATPIILESLDLLAAERLLCDKALQEGGSIVAAAQLLGITRHSLKRRIVKLRLSWPPVQPDHLLAELRPHSS</sequence>
<name>A0ABY7HIZ2_9BACT</name>
<evidence type="ECO:0000259" key="1">
    <source>
        <dbReference type="Pfam" id="PF02954"/>
    </source>
</evidence>
<accession>A0ABY7HIZ2</accession>
<reference evidence="2" key="1">
    <citation type="submission" date="2022-11" db="EMBL/GenBank/DDBJ databases">
        <title>Minimal conservation of predation-associated metabolite biosynthetic gene clusters underscores biosynthetic potential of Myxococcota including descriptions for ten novel species: Archangium lansinium sp. nov., Myxococcus landrumus sp. nov., Nannocystis bai.</title>
        <authorList>
            <person name="Ahearne A."/>
            <person name="Stevens C."/>
            <person name="Dowd S."/>
        </authorList>
    </citation>
    <scope>NUCLEOTIDE SEQUENCE</scope>
    <source>
        <strain evidence="2">Fl3</strain>
    </source>
</reference>
<evidence type="ECO:0000313" key="3">
    <source>
        <dbReference type="Proteomes" id="UP001164459"/>
    </source>
</evidence>
<proteinExistence type="predicted"/>
<evidence type="ECO:0000313" key="2">
    <source>
        <dbReference type="EMBL" id="WAS99313.1"/>
    </source>
</evidence>
<dbReference type="Gene3D" id="1.10.10.60">
    <property type="entry name" value="Homeodomain-like"/>
    <property type="match status" value="1"/>
</dbReference>